<gene>
    <name evidence="3" type="ORF">BN977_05273</name>
</gene>
<dbReference type="STRING" id="258533.BN977_05273"/>
<dbReference type="OrthoDB" id="9102188at2"/>
<evidence type="ECO:0000256" key="2">
    <source>
        <dbReference type="SAM" id="SignalP"/>
    </source>
</evidence>
<dbReference type="AlphaFoldDB" id="W9BLY1"/>
<name>W9BLY1_MYCCO</name>
<feature type="chain" id="PRO_5004920988" description="Lipoprotein" evidence="2">
    <location>
        <begin position="22"/>
        <end position="205"/>
    </location>
</feature>
<dbReference type="EMBL" id="CCBB010000003">
    <property type="protein sequence ID" value="CDO10440.1"/>
    <property type="molecule type" value="Genomic_DNA"/>
</dbReference>
<feature type="region of interest" description="Disordered" evidence="1">
    <location>
        <begin position="28"/>
        <end position="55"/>
    </location>
</feature>
<evidence type="ECO:0008006" key="5">
    <source>
        <dbReference type="Google" id="ProtNLM"/>
    </source>
</evidence>
<evidence type="ECO:0000256" key="1">
    <source>
        <dbReference type="SAM" id="MobiDB-lite"/>
    </source>
</evidence>
<reference evidence="3" key="2">
    <citation type="submission" date="2014-03" db="EMBL/GenBank/DDBJ databases">
        <authorList>
            <person name="Urmite Genomes"/>
        </authorList>
    </citation>
    <scope>NUCLEOTIDE SEQUENCE</scope>
    <source>
        <strain evidence="3">DSM 44829</strain>
    </source>
</reference>
<organism evidence="3 4">
    <name type="scientific">Mycolicibacterium cosmeticum</name>
    <dbReference type="NCBI Taxonomy" id="258533"/>
    <lineage>
        <taxon>Bacteria</taxon>
        <taxon>Bacillati</taxon>
        <taxon>Actinomycetota</taxon>
        <taxon>Actinomycetes</taxon>
        <taxon>Mycobacteriales</taxon>
        <taxon>Mycobacteriaceae</taxon>
        <taxon>Mycolicibacterium</taxon>
    </lineage>
</organism>
<evidence type="ECO:0000313" key="4">
    <source>
        <dbReference type="Proteomes" id="UP000028870"/>
    </source>
</evidence>
<dbReference type="Proteomes" id="UP000028870">
    <property type="component" value="Unassembled WGS sequence"/>
</dbReference>
<accession>W9BLY1</accession>
<feature type="signal peptide" evidence="2">
    <location>
        <begin position="1"/>
        <end position="21"/>
    </location>
</feature>
<keyword evidence="2" id="KW-0732">Signal</keyword>
<evidence type="ECO:0000313" key="3">
    <source>
        <dbReference type="EMBL" id="CDO10440.1"/>
    </source>
</evidence>
<dbReference type="RefSeq" id="WP_024451172.1">
    <property type="nucleotide sequence ID" value="NZ_CCBB010000003.1"/>
</dbReference>
<proteinExistence type="predicted"/>
<sequence length="205" mass="21243">MTVIKSVLTALAGGVAVAAVAAGCATGGRAAGPSTPPPPSGAAQSVTESNPPGDIPDNQAFVAYTAADGSYTLKYPEGWARTDSGTTVTFTDKYNSITVAPHNGFYQPTEAYARTVEVPEIASRTAGFAGGDVTTVQRTAGPVIQISYQADSAPNPVTGKSIRQDVARYEYAHNGRGVVITLFAPAGSDTVDPWRTVTDSFAWQR</sequence>
<keyword evidence="4" id="KW-1185">Reference proteome</keyword>
<dbReference type="PROSITE" id="PS51257">
    <property type="entry name" value="PROKAR_LIPOPROTEIN"/>
    <property type="match status" value="1"/>
</dbReference>
<dbReference type="eggNOG" id="ENOG5031HYP">
    <property type="taxonomic scope" value="Bacteria"/>
</dbReference>
<comment type="caution">
    <text evidence="3">The sequence shown here is derived from an EMBL/GenBank/DDBJ whole genome shotgun (WGS) entry which is preliminary data.</text>
</comment>
<protein>
    <recommendedName>
        <fullName evidence="5">Lipoprotein</fullName>
    </recommendedName>
</protein>
<reference evidence="3" key="1">
    <citation type="submission" date="2014-03" db="EMBL/GenBank/DDBJ databases">
        <title>Draft Genome Sequence of Mycobacterium cosmeticum DSM 44829.</title>
        <authorList>
            <person name="Croce O."/>
            <person name="Robert C."/>
            <person name="Raoult D."/>
            <person name="Drancourt M."/>
        </authorList>
    </citation>
    <scope>NUCLEOTIDE SEQUENCE [LARGE SCALE GENOMIC DNA]</scope>
    <source>
        <strain evidence="3">DSM 44829</strain>
    </source>
</reference>